<comment type="similarity">
    <text evidence="10">Belongs to the peptidase M48 family.</text>
</comment>
<dbReference type="InterPro" id="IPR050083">
    <property type="entry name" value="HtpX_protease"/>
</dbReference>
<evidence type="ECO:0000256" key="6">
    <source>
        <dbReference type="ARBA" id="ARBA00022833"/>
    </source>
</evidence>
<feature type="transmembrane region" description="Helical" evidence="11">
    <location>
        <begin position="178"/>
        <end position="202"/>
    </location>
</feature>
<dbReference type="EMBL" id="JBHSKX010000004">
    <property type="protein sequence ID" value="MFC5368702.1"/>
    <property type="molecule type" value="Genomic_DNA"/>
</dbReference>
<keyword evidence="8 10" id="KW-0482">Metalloprotease</keyword>
<reference evidence="13 14" key="1">
    <citation type="journal article" date="2019" name="Int. J. Syst. Evol. Microbiol.">
        <title>The Global Catalogue of Microorganisms (GCM) 10K type strain sequencing project: providing services to taxonomists for standard genome sequencing and annotation.</title>
        <authorList>
            <consortium name="The Broad Institute Genomics Platform"/>
            <consortium name="The Broad Institute Genome Sequencing Center for Infectious Disease"/>
            <person name="Wu L."/>
            <person name="Ma J."/>
        </authorList>
    </citation>
    <scope>NUCLEOTIDE SEQUENCE [LARGE SCALE GENOMIC DNA]</scope>
    <source>
        <strain evidence="13 14">CGMCC 1.12237</strain>
    </source>
</reference>
<dbReference type="GO" id="GO:0006508">
    <property type="term" value="P:proteolysis"/>
    <property type="evidence" value="ECO:0007669"/>
    <property type="project" value="UniProtKB-KW"/>
</dbReference>
<evidence type="ECO:0000256" key="5">
    <source>
        <dbReference type="ARBA" id="ARBA00022801"/>
    </source>
</evidence>
<evidence type="ECO:0000256" key="7">
    <source>
        <dbReference type="ARBA" id="ARBA00022989"/>
    </source>
</evidence>
<organism evidence="13 14">
    <name type="scientific">Salinirubrum litoreum</name>
    <dbReference type="NCBI Taxonomy" id="1126234"/>
    <lineage>
        <taxon>Archaea</taxon>
        <taxon>Methanobacteriati</taxon>
        <taxon>Methanobacteriota</taxon>
        <taxon>Stenosarchaea group</taxon>
        <taxon>Halobacteria</taxon>
        <taxon>Halobacteriales</taxon>
        <taxon>Haloferacaceae</taxon>
        <taxon>Salinirubrum</taxon>
    </lineage>
</organism>
<keyword evidence="5 10" id="KW-0378">Hydrolase</keyword>
<evidence type="ECO:0000256" key="10">
    <source>
        <dbReference type="RuleBase" id="RU003983"/>
    </source>
</evidence>
<comment type="cofactor">
    <cofactor evidence="10">
        <name>Zn(2+)</name>
        <dbReference type="ChEBI" id="CHEBI:29105"/>
    </cofactor>
    <text evidence="10">Binds 1 zinc ion per subunit.</text>
</comment>
<keyword evidence="3 11" id="KW-0812">Transmembrane</keyword>
<accession>A0ABD5RF53</accession>
<evidence type="ECO:0000256" key="11">
    <source>
        <dbReference type="SAM" id="Phobius"/>
    </source>
</evidence>
<evidence type="ECO:0000256" key="8">
    <source>
        <dbReference type="ARBA" id="ARBA00023049"/>
    </source>
</evidence>
<dbReference type="PANTHER" id="PTHR43221:SF2">
    <property type="entry name" value="PROTEASE HTPX HOMOLOG"/>
    <property type="match status" value="1"/>
</dbReference>
<feature type="domain" description="Peptidase M48" evidence="12">
    <location>
        <begin position="73"/>
        <end position="279"/>
    </location>
</feature>
<feature type="transmembrane region" description="Helical" evidence="11">
    <location>
        <begin position="20"/>
        <end position="45"/>
    </location>
</feature>
<evidence type="ECO:0000256" key="4">
    <source>
        <dbReference type="ARBA" id="ARBA00022723"/>
    </source>
</evidence>
<dbReference type="PANTHER" id="PTHR43221">
    <property type="entry name" value="PROTEASE HTPX"/>
    <property type="match status" value="1"/>
</dbReference>
<evidence type="ECO:0000313" key="13">
    <source>
        <dbReference type="EMBL" id="MFC5368702.1"/>
    </source>
</evidence>
<sequence length="280" mass="30273">MTHRGLQVRMVVAGTILFGFYALVGVFAAPIVGIPVVLAGSVLFVGVQYKLGKWLALRSVDAEDIDANEYPELVERFEALSDAMEIETPAFKRGRMGTPNAFAVGRKGSGVVVVSEVMLALYEDGHMTADEIEGVLAHELAHVKNRDVVMLLLGQSIASIVGLSVFFLVELVTDEIPILGFVISYVLSIVAQLLVMVFVLAISRYREYVADADAAEYTGNPDALARALATIKQVGESEQAADVDASTAAMCIFGGKRGLLDRVFATHPPMEKRIERLQSQ</sequence>
<feature type="transmembrane region" description="Helical" evidence="11">
    <location>
        <begin position="148"/>
        <end position="172"/>
    </location>
</feature>
<dbReference type="GO" id="GO:0008237">
    <property type="term" value="F:metallopeptidase activity"/>
    <property type="evidence" value="ECO:0007669"/>
    <property type="project" value="UniProtKB-KW"/>
</dbReference>
<dbReference type="Proteomes" id="UP001596201">
    <property type="component" value="Unassembled WGS sequence"/>
</dbReference>
<keyword evidence="4" id="KW-0479">Metal-binding</keyword>
<protein>
    <submittedName>
        <fullName evidence="13">M48 family metallopeptidase</fullName>
        <ecNumber evidence="13">3.4.24.-</ecNumber>
    </submittedName>
</protein>
<dbReference type="Gene3D" id="3.30.2010.10">
    <property type="entry name" value="Metalloproteases ('zincins'), catalytic domain"/>
    <property type="match status" value="1"/>
</dbReference>
<dbReference type="Pfam" id="PF01435">
    <property type="entry name" value="Peptidase_M48"/>
    <property type="match status" value="1"/>
</dbReference>
<keyword evidence="6 10" id="KW-0862">Zinc</keyword>
<dbReference type="GO" id="GO:0046872">
    <property type="term" value="F:metal ion binding"/>
    <property type="evidence" value="ECO:0007669"/>
    <property type="project" value="UniProtKB-KW"/>
</dbReference>
<keyword evidence="7 11" id="KW-1133">Transmembrane helix</keyword>
<keyword evidence="9 11" id="KW-0472">Membrane</keyword>
<dbReference type="RefSeq" id="WP_227231273.1">
    <property type="nucleotide sequence ID" value="NZ_JAJCVJ010000003.1"/>
</dbReference>
<evidence type="ECO:0000256" key="9">
    <source>
        <dbReference type="ARBA" id="ARBA00023136"/>
    </source>
</evidence>
<comment type="caution">
    <text evidence="13">The sequence shown here is derived from an EMBL/GenBank/DDBJ whole genome shotgun (WGS) entry which is preliminary data.</text>
</comment>
<dbReference type="EC" id="3.4.24.-" evidence="13"/>
<proteinExistence type="inferred from homology"/>
<keyword evidence="14" id="KW-1185">Reference proteome</keyword>
<dbReference type="AlphaFoldDB" id="A0ABD5RF53"/>
<evidence type="ECO:0000256" key="3">
    <source>
        <dbReference type="ARBA" id="ARBA00022692"/>
    </source>
</evidence>
<name>A0ABD5RF53_9EURY</name>
<evidence type="ECO:0000259" key="12">
    <source>
        <dbReference type="Pfam" id="PF01435"/>
    </source>
</evidence>
<evidence type="ECO:0000256" key="2">
    <source>
        <dbReference type="ARBA" id="ARBA00022670"/>
    </source>
</evidence>
<gene>
    <name evidence="13" type="ORF">ACFPJ5_17405</name>
</gene>
<dbReference type="InterPro" id="IPR001915">
    <property type="entry name" value="Peptidase_M48"/>
</dbReference>
<evidence type="ECO:0000256" key="1">
    <source>
        <dbReference type="ARBA" id="ARBA00022475"/>
    </source>
</evidence>
<evidence type="ECO:0000313" key="14">
    <source>
        <dbReference type="Proteomes" id="UP001596201"/>
    </source>
</evidence>
<keyword evidence="1" id="KW-1003">Cell membrane</keyword>
<keyword evidence="2 10" id="KW-0645">Protease</keyword>